<dbReference type="Pfam" id="PF13344">
    <property type="entry name" value="Hydrolase_6"/>
    <property type="match status" value="1"/>
</dbReference>
<gene>
    <name evidence="1" type="ORF">VNI00_007548</name>
</gene>
<dbReference type="NCBIfam" id="TIGR01456">
    <property type="entry name" value="CECR5"/>
    <property type="match status" value="1"/>
</dbReference>
<evidence type="ECO:0000313" key="1">
    <source>
        <dbReference type="EMBL" id="KAK7045715.1"/>
    </source>
</evidence>
<dbReference type="InterPro" id="IPR006353">
    <property type="entry name" value="HAD-SF_hydro_IIA_CECR5"/>
</dbReference>
<dbReference type="InterPro" id="IPR006357">
    <property type="entry name" value="HAD-SF_hydro_IIA"/>
</dbReference>
<dbReference type="InterPro" id="IPR050324">
    <property type="entry name" value="CDP-alcohol_PTase-I"/>
</dbReference>
<protein>
    <submittedName>
        <fullName evidence="1">Uncharacterized protein</fullName>
    </submittedName>
</protein>
<dbReference type="Gene3D" id="3.40.50.1000">
    <property type="entry name" value="HAD superfamily/HAD-like"/>
    <property type="match status" value="2"/>
</dbReference>
<proteinExistence type="predicted"/>
<organism evidence="1 2">
    <name type="scientific">Paramarasmius palmivorus</name>
    <dbReference type="NCBI Taxonomy" id="297713"/>
    <lineage>
        <taxon>Eukaryota</taxon>
        <taxon>Fungi</taxon>
        <taxon>Dikarya</taxon>
        <taxon>Basidiomycota</taxon>
        <taxon>Agaricomycotina</taxon>
        <taxon>Agaricomycetes</taxon>
        <taxon>Agaricomycetidae</taxon>
        <taxon>Agaricales</taxon>
        <taxon>Marasmiineae</taxon>
        <taxon>Marasmiaceae</taxon>
        <taxon>Paramarasmius</taxon>
    </lineage>
</organism>
<dbReference type="InterPro" id="IPR023214">
    <property type="entry name" value="HAD_sf"/>
</dbReference>
<keyword evidence="2" id="KW-1185">Reference proteome</keyword>
<dbReference type="NCBIfam" id="TIGR01460">
    <property type="entry name" value="HAD-SF-IIA"/>
    <property type="match status" value="1"/>
</dbReference>
<evidence type="ECO:0000313" key="2">
    <source>
        <dbReference type="Proteomes" id="UP001383192"/>
    </source>
</evidence>
<dbReference type="InterPro" id="IPR036412">
    <property type="entry name" value="HAD-like_sf"/>
</dbReference>
<sequence>MQRSGGELIFFGRKIPYILLTNGGGSTEEKRAEKLSKSLGVTIDSEQIIQAHTILKDLVGKYGDSPVLVLGGKNDDMRFVAESYGFKKAYTTADVLLWNPSVWPFQSFDPAHMKRRLPVDFSKTRIEAVLVFHDPRNWGTDVQIMCDVIQSDGIIGNPYVDPDARTSRPVEVIFCNPDLLWKSDFSRPRLGQGAFRESFQAVYKALSGTTYPFVQFGKPTTPTYKYAEKIIHGMIKRLYGENASFPSMYMIGDNPASDIAGANGAKWNSVLVHTGVYDPSLGQPQHKPTQEAKDVEAAVRWAIERAIAGA</sequence>
<dbReference type="EMBL" id="JAYKXP010000024">
    <property type="protein sequence ID" value="KAK7045715.1"/>
    <property type="molecule type" value="Genomic_DNA"/>
</dbReference>
<dbReference type="PANTHER" id="PTHR14269:SF4">
    <property type="entry name" value="CAT EYE SYNDROME CRITICAL REGION PROTEIN 5"/>
    <property type="match status" value="1"/>
</dbReference>
<reference evidence="1 2" key="1">
    <citation type="submission" date="2024-01" db="EMBL/GenBank/DDBJ databases">
        <title>A draft genome for a cacao thread blight-causing isolate of Paramarasmius palmivorus.</title>
        <authorList>
            <person name="Baruah I.K."/>
            <person name="Bukari Y."/>
            <person name="Amoako-Attah I."/>
            <person name="Meinhardt L.W."/>
            <person name="Bailey B.A."/>
            <person name="Cohen S.P."/>
        </authorList>
    </citation>
    <scope>NUCLEOTIDE SEQUENCE [LARGE SCALE GENOMIC DNA]</scope>
    <source>
        <strain evidence="1 2">GH-12</strain>
    </source>
</reference>
<dbReference type="GO" id="GO:0046474">
    <property type="term" value="P:glycerophospholipid biosynthetic process"/>
    <property type="evidence" value="ECO:0007669"/>
    <property type="project" value="TreeGrafter"/>
</dbReference>
<name>A0AAW0D3Q7_9AGAR</name>
<dbReference type="Pfam" id="PF13242">
    <property type="entry name" value="Hydrolase_like"/>
    <property type="match status" value="1"/>
</dbReference>
<dbReference type="AlphaFoldDB" id="A0AAW0D3Q7"/>
<dbReference type="Proteomes" id="UP001383192">
    <property type="component" value="Unassembled WGS sequence"/>
</dbReference>
<dbReference type="GO" id="GO:0005739">
    <property type="term" value="C:mitochondrion"/>
    <property type="evidence" value="ECO:0007669"/>
    <property type="project" value="TreeGrafter"/>
</dbReference>
<accession>A0AAW0D3Q7</accession>
<dbReference type="SUPFAM" id="SSF56784">
    <property type="entry name" value="HAD-like"/>
    <property type="match status" value="1"/>
</dbReference>
<dbReference type="PANTHER" id="PTHR14269">
    <property type="entry name" value="CDP-DIACYLGLYCEROL--GLYCEROL-3-PHOSPHATE 3-PHOSPHATIDYLTRANSFERASE-RELATED"/>
    <property type="match status" value="1"/>
</dbReference>
<comment type="caution">
    <text evidence="1">The sequence shown here is derived from an EMBL/GenBank/DDBJ whole genome shotgun (WGS) entry which is preliminary data.</text>
</comment>